<accession>A0A3A8NW32</accession>
<organism evidence="1 2">
    <name type="scientific">Corallococcus sicarius</name>
    <dbReference type="NCBI Taxonomy" id="2316726"/>
    <lineage>
        <taxon>Bacteria</taxon>
        <taxon>Pseudomonadati</taxon>
        <taxon>Myxococcota</taxon>
        <taxon>Myxococcia</taxon>
        <taxon>Myxococcales</taxon>
        <taxon>Cystobacterineae</taxon>
        <taxon>Myxococcaceae</taxon>
        <taxon>Corallococcus</taxon>
    </lineage>
</organism>
<protein>
    <submittedName>
        <fullName evidence="1">Uncharacterized protein</fullName>
    </submittedName>
</protein>
<gene>
    <name evidence="1" type="ORF">D7X12_00525</name>
</gene>
<dbReference type="OrthoDB" id="195732at2"/>
<comment type="caution">
    <text evidence="1">The sequence shown here is derived from an EMBL/GenBank/DDBJ whole genome shotgun (WGS) entry which is preliminary data.</text>
</comment>
<proteinExistence type="predicted"/>
<dbReference type="RefSeq" id="WP_120623295.1">
    <property type="nucleotide sequence ID" value="NZ_RAWG01000002.1"/>
</dbReference>
<evidence type="ECO:0000313" key="1">
    <source>
        <dbReference type="EMBL" id="RKH48273.1"/>
    </source>
</evidence>
<name>A0A3A8NW32_9BACT</name>
<sequence length="183" mass="19911">MGISWMGLALAVGGQLPPDGAAQLQKVDRVMPALRRLAADPEVLQAIRAQNARRVPLATVQRLDEEWRATPALTPFKQAVLDAPCRGALQRLQQRLGPAMAEAFTMDGQGALVCASRRTSDYWQGDEDKWRLTHARGRGGPELREAPFFDESSQAYVIQVSLPVRDGAQVIGALTVGLSLLDL</sequence>
<keyword evidence="2" id="KW-1185">Reference proteome</keyword>
<evidence type="ECO:0000313" key="2">
    <source>
        <dbReference type="Proteomes" id="UP000273405"/>
    </source>
</evidence>
<dbReference type="EMBL" id="RAWG01000002">
    <property type="protein sequence ID" value="RKH48273.1"/>
    <property type="molecule type" value="Genomic_DNA"/>
</dbReference>
<reference evidence="2" key="1">
    <citation type="submission" date="2018-09" db="EMBL/GenBank/DDBJ databases">
        <authorList>
            <person name="Livingstone P.G."/>
            <person name="Whitworth D.E."/>
        </authorList>
    </citation>
    <scope>NUCLEOTIDE SEQUENCE [LARGE SCALE GENOMIC DNA]</scope>
    <source>
        <strain evidence="2">CA040B</strain>
    </source>
</reference>
<dbReference type="AlphaFoldDB" id="A0A3A8NW32"/>
<dbReference type="CDD" id="cd18773">
    <property type="entry name" value="PDC1_HK_sensor"/>
    <property type="match status" value="1"/>
</dbReference>
<dbReference type="Proteomes" id="UP000273405">
    <property type="component" value="Unassembled WGS sequence"/>
</dbReference>